<dbReference type="OrthoDB" id="981524at2"/>
<gene>
    <name evidence="2" type="ORF">BST97_15385</name>
</gene>
<feature type="transmembrane region" description="Helical" evidence="1">
    <location>
        <begin position="105"/>
        <end position="125"/>
    </location>
</feature>
<keyword evidence="1" id="KW-1133">Transmembrane helix</keyword>
<dbReference type="Proteomes" id="UP000193431">
    <property type="component" value="Chromosome"/>
</dbReference>
<sequence>MSTRDKHNKIGFETPEGYFDRLADRMIKKSWKAADQIDSAGFQVPDGYFEKLNDRVMQNVQSSGLDQDKLPAEKDAKVVQLITIDHSRSSEQSEKVGKKSIGNLLYEYALPIIGTAAAIVALITINGGEGSPQDASLDSDALSTYVYNLDDYLDPETVDILYDDAIVLDDIDASLDIDDAALMDYLVSEMDMNQILSE</sequence>
<evidence type="ECO:0000313" key="3">
    <source>
        <dbReference type="Proteomes" id="UP000193431"/>
    </source>
</evidence>
<evidence type="ECO:0000313" key="2">
    <source>
        <dbReference type="EMBL" id="ARN79258.1"/>
    </source>
</evidence>
<dbReference type="STRING" id="331648.BST97_15385"/>
<proteinExistence type="predicted"/>
<keyword evidence="3" id="KW-1185">Reference proteome</keyword>
<organism evidence="2 3">
    <name type="scientific">Nonlabens spongiae</name>
    <dbReference type="NCBI Taxonomy" id="331648"/>
    <lineage>
        <taxon>Bacteria</taxon>
        <taxon>Pseudomonadati</taxon>
        <taxon>Bacteroidota</taxon>
        <taxon>Flavobacteriia</taxon>
        <taxon>Flavobacteriales</taxon>
        <taxon>Flavobacteriaceae</taxon>
        <taxon>Nonlabens</taxon>
    </lineage>
</organism>
<reference evidence="2 3" key="1">
    <citation type="submission" date="2016-11" db="EMBL/GenBank/DDBJ databases">
        <title>Trade-off between light-utilization and light-protection in marine flavobacteria.</title>
        <authorList>
            <person name="Kumagai Y."/>
        </authorList>
    </citation>
    <scope>NUCLEOTIDE SEQUENCE [LARGE SCALE GENOMIC DNA]</scope>
    <source>
        <strain evidence="2 3">JCM 13191</strain>
    </source>
</reference>
<accession>A0A1W6MNS7</accession>
<dbReference type="RefSeq" id="WP_085768061.1">
    <property type="nucleotide sequence ID" value="NZ_CP019344.1"/>
</dbReference>
<protein>
    <submittedName>
        <fullName evidence="2">Uncharacterized protein</fullName>
    </submittedName>
</protein>
<dbReference type="AlphaFoldDB" id="A0A1W6MNS7"/>
<evidence type="ECO:0000256" key="1">
    <source>
        <dbReference type="SAM" id="Phobius"/>
    </source>
</evidence>
<keyword evidence="1" id="KW-0472">Membrane</keyword>
<keyword evidence="1" id="KW-0812">Transmembrane</keyword>
<dbReference type="EMBL" id="CP019344">
    <property type="protein sequence ID" value="ARN79258.1"/>
    <property type="molecule type" value="Genomic_DNA"/>
</dbReference>
<name>A0A1W6MNS7_9FLAO</name>